<keyword evidence="6" id="KW-0472">Membrane</keyword>
<gene>
    <name evidence="8" type="ORF">TVAG_230700</name>
</gene>
<evidence type="ECO:0000256" key="2">
    <source>
        <dbReference type="ARBA" id="ARBA00022670"/>
    </source>
</evidence>
<dbReference type="RefSeq" id="XP_001321333.1">
    <property type="nucleotide sequence ID" value="XM_001321298.1"/>
</dbReference>
<evidence type="ECO:0000313" key="9">
    <source>
        <dbReference type="Proteomes" id="UP000001542"/>
    </source>
</evidence>
<dbReference type="Proteomes" id="UP000001542">
    <property type="component" value="Unassembled WGS sequence"/>
</dbReference>
<evidence type="ECO:0000256" key="3">
    <source>
        <dbReference type="ARBA" id="ARBA00022801"/>
    </source>
</evidence>
<reference evidence="8" key="2">
    <citation type="journal article" date="2007" name="Science">
        <title>Draft genome sequence of the sexually transmitted pathogen Trichomonas vaginalis.</title>
        <authorList>
            <person name="Carlton J.M."/>
            <person name="Hirt R.P."/>
            <person name="Silva J.C."/>
            <person name="Delcher A.L."/>
            <person name="Schatz M."/>
            <person name="Zhao Q."/>
            <person name="Wortman J.R."/>
            <person name="Bidwell S.L."/>
            <person name="Alsmark U.C.M."/>
            <person name="Besteiro S."/>
            <person name="Sicheritz-Ponten T."/>
            <person name="Noel C.J."/>
            <person name="Dacks J.B."/>
            <person name="Foster P.G."/>
            <person name="Simillion C."/>
            <person name="Van de Peer Y."/>
            <person name="Miranda-Saavedra D."/>
            <person name="Barton G.J."/>
            <person name="Westrop G.D."/>
            <person name="Mueller S."/>
            <person name="Dessi D."/>
            <person name="Fiori P.L."/>
            <person name="Ren Q."/>
            <person name="Paulsen I."/>
            <person name="Zhang H."/>
            <person name="Bastida-Corcuera F.D."/>
            <person name="Simoes-Barbosa A."/>
            <person name="Brown M.T."/>
            <person name="Hayes R.D."/>
            <person name="Mukherjee M."/>
            <person name="Okumura C.Y."/>
            <person name="Schneider R."/>
            <person name="Smith A.J."/>
            <person name="Vanacova S."/>
            <person name="Villalvazo M."/>
            <person name="Haas B.J."/>
            <person name="Pertea M."/>
            <person name="Feldblyum T.V."/>
            <person name="Utterback T.R."/>
            <person name="Shu C.L."/>
            <person name="Osoegawa K."/>
            <person name="de Jong P.J."/>
            <person name="Hrdy I."/>
            <person name="Horvathova L."/>
            <person name="Zubacova Z."/>
            <person name="Dolezal P."/>
            <person name="Malik S.B."/>
            <person name="Logsdon J.M. Jr."/>
            <person name="Henze K."/>
            <person name="Gupta A."/>
            <person name="Wang C.C."/>
            <person name="Dunne R.L."/>
            <person name="Upcroft J.A."/>
            <person name="Upcroft P."/>
            <person name="White O."/>
            <person name="Salzberg S.L."/>
            <person name="Tang P."/>
            <person name="Chiu C.-H."/>
            <person name="Lee Y.-S."/>
            <person name="Embley T.M."/>
            <person name="Coombs G.H."/>
            <person name="Mottram J.C."/>
            <person name="Tachezy J."/>
            <person name="Fraser-Liggett C.M."/>
            <person name="Johnson P.J."/>
        </authorList>
    </citation>
    <scope>NUCLEOTIDE SEQUENCE [LARGE SCALE GENOMIC DNA]</scope>
    <source>
        <strain evidence="8">G3</strain>
    </source>
</reference>
<dbReference type="KEGG" id="tva:4767026"/>
<dbReference type="InterPro" id="IPR034058">
    <property type="entry name" value="TagA/B/C/D_pept_dom"/>
</dbReference>
<dbReference type="Gene3D" id="2.60.120.380">
    <property type="match status" value="1"/>
</dbReference>
<dbReference type="PANTHER" id="PTHR43399">
    <property type="entry name" value="SUBTILISIN-RELATED"/>
    <property type="match status" value="1"/>
</dbReference>
<dbReference type="GO" id="GO:0004252">
    <property type="term" value="F:serine-type endopeptidase activity"/>
    <property type="evidence" value="ECO:0000318"/>
    <property type="project" value="GO_Central"/>
</dbReference>
<dbReference type="AlphaFoldDB" id="A2EDZ8"/>
<dbReference type="Gene3D" id="3.40.50.200">
    <property type="entry name" value="Peptidase S8/S53 domain"/>
    <property type="match status" value="2"/>
</dbReference>
<keyword evidence="3 5" id="KW-0378">Hydrolase</keyword>
<dbReference type="OrthoDB" id="206201at2759"/>
<dbReference type="PROSITE" id="PS51892">
    <property type="entry name" value="SUBTILASE"/>
    <property type="match status" value="1"/>
</dbReference>
<dbReference type="InterPro" id="IPR015500">
    <property type="entry name" value="Peptidase_S8_subtilisin-rel"/>
</dbReference>
<dbReference type="VEuPathDB" id="TrichDB:TVAG_230700"/>
<evidence type="ECO:0000256" key="1">
    <source>
        <dbReference type="ARBA" id="ARBA00011073"/>
    </source>
</evidence>
<keyword evidence="4 5" id="KW-0720">Serine protease</keyword>
<keyword evidence="6" id="KW-0812">Transmembrane</keyword>
<dbReference type="GO" id="GO:0016485">
    <property type="term" value="P:protein processing"/>
    <property type="evidence" value="ECO:0000318"/>
    <property type="project" value="GO_Central"/>
</dbReference>
<dbReference type="Pfam" id="PF00082">
    <property type="entry name" value="Peptidase_S8"/>
    <property type="match status" value="1"/>
</dbReference>
<dbReference type="InterPro" id="IPR000209">
    <property type="entry name" value="Peptidase_S8/S53_dom"/>
</dbReference>
<dbReference type="GO" id="GO:0016020">
    <property type="term" value="C:membrane"/>
    <property type="evidence" value="ECO:0000318"/>
    <property type="project" value="GO_Central"/>
</dbReference>
<reference evidence="8" key="1">
    <citation type="submission" date="2006-10" db="EMBL/GenBank/DDBJ databases">
        <authorList>
            <person name="Amadeo P."/>
            <person name="Zhao Q."/>
            <person name="Wortman J."/>
            <person name="Fraser-Liggett C."/>
            <person name="Carlton J."/>
        </authorList>
    </citation>
    <scope>NUCLEOTIDE SEQUENCE</scope>
    <source>
        <strain evidence="8">G3</strain>
    </source>
</reference>
<comment type="similarity">
    <text evidence="1 5">Belongs to the peptidase S8 family.</text>
</comment>
<proteinExistence type="inferred from homology"/>
<evidence type="ECO:0000256" key="4">
    <source>
        <dbReference type="ARBA" id="ARBA00022825"/>
    </source>
</evidence>
<feature type="active site" description="Charge relay system" evidence="5">
    <location>
        <position position="248"/>
    </location>
</feature>
<evidence type="ECO:0000256" key="6">
    <source>
        <dbReference type="SAM" id="Phobius"/>
    </source>
</evidence>
<evidence type="ECO:0000256" key="5">
    <source>
        <dbReference type="PROSITE-ProRule" id="PRU01240"/>
    </source>
</evidence>
<dbReference type="EMBL" id="DS113364">
    <property type="protein sequence ID" value="EAY09110.1"/>
    <property type="molecule type" value="Genomic_DNA"/>
</dbReference>
<dbReference type="PANTHER" id="PTHR43399:SF4">
    <property type="entry name" value="CELL WALL-ASSOCIATED PROTEASE"/>
    <property type="match status" value="1"/>
</dbReference>
<dbReference type="OMA" id="ENIMRYQ"/>
<organism evidence="8 9">
    <name type="scientific">Trichomonas vaginalis (strain ATCC PRA-98 / G3)</name>
    <dbReference type="NCBI Taxonomy" id="412133"/>
    <lineage>
        <taxon>Eukaryota</taxon>
        <taxon>Metamonada</taxon>
        <taxon>Parabasalia</taxon>
        <taxon>Trichomonadida</taxon>
        <taxon>Trichomonadidae</taxon>
        <taxon>Trichomonas</taxon>
    </lineage>
</organism>
<dbReference type="CDD" id="cd04842">
    <property type="entry name" value="Peptidases_S8_Kp43_protease"/>
    <property type="match status" value="1"/>
</dbReference>
<keyword evidence="2 5" id="KW-0645">Protease</keyword>
<sequence length="987" mass="108690">MFFYFVFLRRVFPNIEKGARKLLSSSSSSGWHYIHILDEINLNSKKKLSIPNISDIFSYENQQAPDLYLAYLSEKVYNHLKKHKNLEIIHAEKDISCNYSNYPAVVKACDSWNPKNSFSKLAKNIFLINSIENVETLKDDECVLSCRYVPYREFHNRYSTGYIQSGKNELSYIDATSYVVPKTLNQDNINGKDQIITFVDKLLDYNHDLLTDSANPIDGSINQTNLNHRKIVRIDKLPTSTIDTTTGHGTHTSTISSGESQTTTSVTSLYNGIAPKSKIYFVDINLLDTKSTENLPFYLQTMKELGSGISSNSWGYSEYFPELTQYYDNIAYQNQNILFTFSAGNNGGSVSINSPGDSKNVLTVGASSAPSIANIENGQISYFLTDGTHSIPVQSVPSHSIPLLTRDSPLVSYKDLQISTTAADGVCISENTDVCSDLEAAITANSRLFVYSGSFCQTAQNNAIAAVEINSNDVSTLKTFSSVTLTIKTSNLTTISMYQNSCRGPTKNGIAKPEIVAPGENIISGLPGATGNSFSALTARSGTSMSVALISGAASLIRQYFMESKYDSKAITPSSALIKAVLANGAVQIPSISSVSSTISGYGIPNLSKSFGIHSSTSNSKRLLSENGEISEDEENIMRYQRKPLESDTPSVYFVDNVNIASDSSHVYSIMITNSSQNLSITMSYTDAPVDANYPLYADISIYLEKDSLKYVGNDLANFSEERASTTERIIVQNPAVGQYKLHVFSNEFNLDGSTFQISYSLAISGCFSEVTKLTQSECPKNCQGTCQGTKCICDSSHLGYFCQTEAPFAKVNKSFLTTSYPRVFKFFRASIPENSNWTAKVTCSNTINARLCICGRSITKYCFCNRFNTKSDIELYENKQLTEVFIAVQTFSENNETIKFFNGDITLADKDDPDDTNSTDKVINGNLPTGSIIGIIAAVVVLIGIIVGLVIYLWKKKMSDKKVEASIDDDFNNNNDIQAKLDSIFK</sequence>
<dbReference type="PRINTS" id="PR00723">
    <property type="entry name" value="SUBTILISIN"/>
</dbReference>
<evidence type="ECO:0000259" key="7">
    <source>
        <dbReference type="Pfam" id="PF00082"/>
    </source>
</evidence>
<name>A2EDZ8_TRIV3</name>
<feature type="domain" description="Peptidase S8/S53" evidence="7">
    <location>
        <begin position="191"/>
        <end position="586"/>
    </location>
</feature>
<feature type="transmembrane region" description="Helical" evidence="6">
    <location>
        <begin position="933"/>
        <end position="955"/>
    </location>
</feature>
<protein>
    <submittedName>
        <fullName evidence="8">Clan SB, family S8, subtilisin-like serine peptidase</fullName>
    </submittedName>
</protein>
<dbReference type="InterPro" id="IPR051048">
    <property type="entry name" value="Peptidase_S8/S53_subtilisin"/>
</dbReference>
<dbReference type="InParanoid" id="A2EDZ8"/>
<keyword evidence="9" id="KW-1185">Reference proteome</keyword>
<dbReference type="InterPro" id="IPR036852">
    <property type="entry name" value="Peptidase_S8/S53_dom_sf"/>
</dbReference>
<dbReference type="SUPFAM" id="SSF52743">
    <property type="entry name" value="Subtilisin-like"/>
    <property type="match status" value="1"/>
</dbReference>
<dbReference type="InterPro" id="IPR008979">
    <property type="entry name" value="Galactose-bd-like_sf"/>
</dbReference>
<keyword evidence="6" id="KW-1133">Transmembrane helix</keyword>
<dbReference type="SUPFAM" id="SSF49785">
    <property type="entry name" value="Galactose-binding domain-like"/>
    <property type="match status" value="1"/>
</dbReference>
<dbReference type="VEuPathDB" id="TrichDB:TVAGG3_0890100"/>
<feature type="active site" description="Charge relay system" evidence="5">
    <location>
        <position position="200"/>
    </location>
</feature>
<accession>A2EDZ8</accession>
<evidence type="ECO:0000313" key="8">
    <source>
        <dbReference type="EMBL" id="EAY09110.1"/>
    </source>
</evidence>
<feature type="active site" description="Charge relay system" evidence="5">
    <location>
        <position position="544"/>
    </location>
</feature>